<protein>
    <submittedName>
        <fullName evidence="1">Uncharacterized protein</fullName>
    </submittedName>
</protein>
<dbReference type="EMBL" id="JACIBV010000001">
    <property type="protein sequence ID" value="MBB3727412.1"/>
    <property type="molecule type" value="Genomic_DNA"/>
</dbReference>
<comment type="caution">
    <text evidence="1">The sequence shown here is derived from an EMBL/GenBank/DDBJ whole genome shotgun (WGS) entry which is preliminary data.</text>
</comment>
<dbReference type="AlphaFoldDB" id="A0A7W5VGL6"/>
<dbReference type="Proteomes" id="UP000579945">
    <property type="component" value="Unassembled WGS sequence"/>
</dbReference>
<reference evidence="1 2" key="1">
    <citation type="submission" date="2020-08" db="EMBL/GenBank/DDBJ databases">
        <title>Sequencing the genomes of 1000 actinobacteria strains.</title>
        <authorList>
            <person name="Klenk H.-P."/>
        </authorList>
    </citation>
    <scope>NUCLEOTIDE SEQUENCE [LARGE SCALE GENOMIC DNA]</scope>
    <source>
        <strain evidence="1 2">DSM 44320</strain>
    </source>
</reference>
<gene>
    <name evidence="1" type="ORF">FHR33_003272</name>
</gene>
<keyword evidence="2" id="KW-1185">Reference proteome</keyword>
<sequence length="36" mass="3975">MFTPPVPEPDLKITMNALHNQHAHARQIVTTPSSPP</sequence>
<evidence type="ECO:0000313" key="2">
    <source>
        <dbReference type="Proteomes" id="UP000579945"/>
    </source>
</evidence>
<name>A0A7W5VGL6_9ACTN</name>
<organism evidence="1 2">
    <name type="scientific">Nonomuraea dietziae</name>
    <dbReference type="NCBI Taxonomy" id="65515"/>
    <lineage>
        <taxon>Bacteria</taxon>
        <taxon>Bacillati</taxon>
        <taxon>Actinomycetota</taxon>
        <taxon>Actinomycetes</taxon>
        <taxon>Streptosporangiales</taxon>
        <taxon>Streptosporangiaceae</taxon>
        <taxon>Nonomuraea</taxon>
    </lineage>
</organism>
<accession>A0A7W5VGL6</accession>
<evidence type="ECO:0000313" key="1">
    <source>
        <dbReference type="EMBL" id="MBB3727412.1"/>
    </source>
</evidence>
<proteinExistence type="predicted"/>